<reference evidence="7 8" key="1">
    <citation type="journal article" date="2019" name="Nat. Med.">
        <title>A library of human gut bacterial isolates paired with longitudinal multiomics data enables mechanistic microbiome research.</title>
        <authorList>
            <person name="Poyet M."/>
            <person name="Groussin M."/>
            <person name="Gibbons S.M."/>
            <person name="Avila-Pacheco J."/>
            <person name="Jiang X."/>
            <person name="Kearney S.M."/>
            <person name="Perrotta A.R."/>
            <person name="Berdy B."/>
            <person name="Zhao S."/>
            <person name="Lieberman T.D."/>
            <person name="Swanson P.K."/>
            <person name="Smith M."/>
            <person name="Roesemann S."/>
            <person name="Alexander J.E."/>
            <person name="Rich S.A."/>
            <person name="Livny J."/>
            <person name="Vlamakis H."/>
            <person name="Clish C."/>
            <person name="Bullock K."/>
            <person name="Deik A."/>
            <person name="Scott J."/>
            <person name="Pierce K.A."/>
            <person name="Xavier R.J."/>
            <person name="Alm E.J."/>
        </authorList>
    </citation>
    <scope>NUCLEOTIDE SEQUENCE [LARGE SCALE GENOMIC DNA]</scope>
    <source>
        <strain evidence="7 8">BIOML-A73</strain>
    </source>
</reference>
<dbReference type="Gene3D" id="1.10.287.470">
    <property type="entry name" value="Helix hairpin bin"/>
    <property type="match status" value="1"/>
</dbReference>
<dbReference type="GO" id="GO:0015562">
    <property type="term" value="F:efflux transmembrane transporter activity"/>
    <property type="evidence" value="ECO:0007669"/>
    <property type="project" value="TreeGrafter"/>
</dbReference>
<evidence type="ECO:0000313" key="8">
    <source>
        <dbReference type="Proteomes" id="UP000433382"/>
    </source>
</evidence>
<dbReference type="InterPro" id="IPR058625">
    <property type="entry name" value="MdtA-like_BSH"/>
</dbReference>
<gene>
    <name evidence="7" type="ORF">GAY01_22895</name>
</gene>
<evidence type="ECO:0000313" key="7">
    <source>
        <dbReference type="EMBL" id="KAB3561870.1"/>
    </source>
</evidence>
<dbReference type="NCBIfam" id="TIGR01730">
    <property type="entry name" value="RND_mfp"/>
    <property type="match status" value="1"/>
</dbReference>
<dbReference type="Gene3D" id="2.40.50.100">
    <property type="match status" value="1"/>
</dbReference>
<dbReference type="InterPro" id="IPR006143">
    <property type="entry name" value="RND_pump_MFP"/>
</dbReference>
<comment type="caution">
    <text evidence="7">The sequence shown here is derived from an EMBL/GenBank/DDBJ whole genome shotgun (WGS) entry which is preliminary data.</text>
</comment>
<organism evidence="7 8">
    <name type="scientific">Phocaeicola vulgatus</name>
    <name type="common">Bacteroides vulgatus</name>
    <dbReference type="NCBI Taxonomy" id="821"/>
    <lineage>
        <taxon>Bacteria</taxon>
        <taxon>Pseudomonadati</taxon>
        <taxon>Bacteroidota</taxon>
        <taxon>Bacteroidia</taxon>
        <taxon>Bacteroidales</taxon>
        <taxon>Bacteroidaceae</taxon>
        <taxon>Phocaeicola</taxon>
    </lineage>
</organism>
<dbReference type="EMBL" id="WCZM01000061">
    <property type="protein sequence ID" value="KAB3561870.1"/>
    <property type="molecule type" value="Genomic_DNA"/>
</dbReference>
<dbReference type="RefSeq" id="WP_234248301.1">
    <property type="nucleotide sequence ID" value="NZ_JAHYOJ010000046.1"/>
</dbReference>
<feature type="domain" description="Multidrug resistance protein MdtA-like barrel-sandwich hybrid" evidence="4">
    <location>
        <begin position="67"/>
        <end position="183"/>
    </location>
</feature>
<evidence type="ECO:0000256" key="3">
    <source>
        <dbReference type="ARBA" id="ARBA00022448"/>
    </source>
</evidence>
<dbReference type="AlphaFoldDB" id="A0A6I0G1M8"/>
<dbReference type="InterPro" id="IPR058792">
    <property type="entry name" value="Beta-barrel_RND_2"/>
</dbReference>
<dbReference type="PROSITE" id="PS51257">
    <property type="entry name" value="PROKAR_LIPOPROTEIN"/>
    <property type="match status" value="1"/>
</dbReference>
<dbReference type="Pfam" id="PF25917">
    <property type="entry name" value="BSH_RND"/>
    <property type="match status" value="1"/>
</dbReference>
<dbReference type="SUPFAM" id="SSF111369">
    <property type="entry name" value="HlyD-like secretion proteins"/>
    <property type="match status" value="1"/>
</dbReference>
<comment type="subcellular location">
    <subcellularLocation>
        <location evidence="1">Cell envelope</location>
    </subcellularLocation>
</comment>
<evidence type="ECO:0000259" key="6">
    <source>
        <dbReference type="Pfam" id="PF25967"/>
    </source>
</evidence>
<protein>
    <submittedName>
        <fullName evidence="7">Efflux RND transporter periplasmic adaptor subunit</fullName>
    </submittedName>
</protein>
<keyword evidence="3" id="KW-0813">Transport</keyword>
<dbReference type="Proteomes" id="UP000433382">
    <property type="component" value="Unassembled WGS sequence"/>
</dbReference>
<proteinExistence type="inferred from homology"/>
<dbReference type="Gene3D" id="2.40.30.170">
    <property type="match status" value="1"/>
</dbReference>
<sequence>MKKIYLSVFLFLVVALTGCKDNERNVKNEPQRVKVELMTVTASNDLHTGRYSGTAEEENGTALSFPVSGTVRTLKVHLGQRVVFGQLIATLDPTSMQSSYNAAKAAFKRTEDTYNRMKELHEKGSLPEIKWVEVQSLLEQARSMQEIAAKNLYDCKLYAPYSGVISEKNIEVGQNVMPGMPVVQLVTASQLKVKIAVPETEITSVSVGQDAKIQVPALGRKVLTGTVDEKGIMANPFSRSYDVKLNVKDTDSGLMPGMVVEVSLLSSAQKTDSQCIIPANIVQLDERNNNFIWVNKNGRATKRIIRCGDYMANGVTVLSGLSAGDQIIVKGQHKVCEGTEVNL</sequence>
<evidence type="ECO:0000256" key="1">
    <source>
        <dbReference type="ARBA" id="ARBA00004196"/>
    </source>
</evidence>
<evidence type="ECO:0000259" key="4">
    <source>
        <dbReference type="Pfam" id="PF25917"/>
    </source>
</evidence>
<comment type="similarity">
    <text evidence="2">Belongs to the membrane fusion protein (MFP) (TC 8.A.1) family.</text>
</comment>
<dbReference type="Gene3D" id="2.40.420.20">
    <property type="match status" value="1"/>
</dbReference>
<feature type="domain" description="Multidrug resistance protein MdtA-like C-terminal permuted SH3" evidence="6">
    <location>
        <begin position="276"/>
        <end position="332"/>
    </location>
</feature>
<evidence type="ECO:0000256" key="2">
    <source>
        <dbReference type="ARBA" id="ARBA00009477"/>
    </source>
</evidence>
<name>A0A6I0G1M8_PHOVU</name>
<dbReference type="Pfam" id="PF25954">
    <property type="entry name" value="Beta-barrel_RND_2"/>
    <property type="match status" value="1"/>
</dbReference>
<dbReference type="PANTHER" id="PTHR30469">
    <property type="entry name" value="MULTIDRUG RESISTANCE PROTEIN MDTA"/>
    <property type="match status" value="1"/>
</dbReference>
<dbReference type="InterPro" id="IPR058627">
    <property type="entry name" value="MdtA-like_C"/>
</dbReference>
<accession>A0A6I0G1M8</accession>
<feature type="domain" description="CusB-like beta-barrel" evidence="5">
    <location>
        <begin position="193"/>
        <end position="266"/>
    </location>
</feature>
<dbReference type="GO" id="GO:1990281">
    <property type="term" value="C:efflux pump complex"/>
    <property type="evidence" value="ECO:0007669"/>
    <property type="project" value="TreeGrafter"/>
</dbReference>
<evidence type="ECO:0000259" key="5">
    <source>
        <dbReference type="Pfam" id="PF25954"/>
    </source>
</evidence>
<dbReference type="Pfam" id="PF25967">
    <property type="entry name" value="RND-MFP_C"/>
    <property type="match status" value="1"/>
</dbReference>